<dbReference type="AlphaFoldDB" id="B1T2K5"/>
<dbReference type="Proteomes" id="UP000004814">
    <property type="component" value="Unassembled WGS sequence"/>
</dbReference>
<dbReference type="CDD" id="cd14744">
    <property type="entry name" value="PAAR_CT_2"/>
    <property type="match status" value="1"/>
</dbReference>
<protein>
    <recommendedName>
        <fullName evidence="3">PAAR repeat-containing protein</fullName>
    </recommendedName>
</protein>
<evidence type="ECO:0000313" key="1">
    <source>
        <dbReference type="EMBL" id="EDT42216.1"/>
    </source>
</evidence>
<gene>
    <name evidence="1" type="ORF">BamMEX5DRAFT_2021</name>
</gene>
<dbReference type="InterPro" id="IPR008727">
    <property type="entry name" value="PAAR_motif"/>
</dbReference>
<organism evidence="1 2">
    <name type="scientific">Burkholderia ambifaria MEX-5</name>
    <dbReference type="NCBI Taxonomy" id="396597"/>
    <lineage>
        <taxon>Bacteria</taxon>
        <taxon>Pseudomonadati</taxon>
        <taxon>Pseudomonadota</taxon>
        <taxon>Betaproteobacteria</taxon>
        <taxon>Burkholderiales</taxon>
        <taxon>Burkholderiaceae</taxon>
        <taxon>Burkholderia</taxon>
        <taxon>Burkholderia cepacia complex</taxon>
    </lineage>
</organism>
<comment type="caution">
    <text evidence="1">The sequence shown here is derived from an EMBL/GenBank/DDBJ whole genome shotgun (WGS) entry which is preliminary data.</text>
</comment>
<dbReference type="Pfam" id="PF05488">
    <property type="entry name" value="PAAR_motif"/>
    <property type="match status" value="1"/>
</dbReference>
<evidence type="ECO:0008006" key="3">
    <source>
        <dbReference type="Google" id="ProtNLM"/>
    </source>
</evidence>
<reference evidence="1 2" key="1">
    <citation type="submission" date="2008-03" db="EMBL/GenBank/DDBJ databases">
        <title>Sequencing of the draft genome and assembly of Burkholderia ambifaria MEX-5.</title>
        <authorList>
            <consortium name="US DOE Joint Genome Institute (JGI-PGF)"/>
            <person name="Copeland A."/>
            <person name="Lucas S."/>
            <person name="Lapidus A."/>
            <person name="Glavina del Rio T."/>
            <person name="Dalin E."/>
            <person name="Tice H."/>
            <person name="Bruce D."/>
            <person name="Goodwin L."/>
            <person name="Pitluck S."/>
            <person name="Larimer F."/>
            <person name="Land M.L."/>
            <person name="Hauser L."/>
            <person name="Tiedje J."/>
            <person name="Richardson P."/>
        </authorList>
    </citation>
    <scope>NUCLEOTIDE SEQUENCE [LARGE SCALE GENOMIC DNA]</scope>
    <source>
        <strain evidence="1 2">MEX-5</strain>
    </source>
</reference>
<dbReference type="PATRIC" id="fig|396597.7.peg.6198"/>
<name>B1T2K5_9BURK</name>
<evidence type="ECO:0000313" key="2">
    <source>
        <dbReference type="Proteomes" id="UP000004814"/>
    </source>
</evidence>
<proteinExistence type="predicted"/>
<accession>B1T2K5</accession>
<dbReference type="EMBL" id="ABLK01000047">
    <property type="protein sequence ID" value="EDT42216.1"/>
    <property type="molecule type" value="Genomic_DNA"/>
</dbReference>
<sequence length="172" mass="18383">MHRQRGVSGNAVFNNAQASVRYPFMASLFGGMAYDYTRGGARARGDILPKRPRPTGGYRLPVRGPTPCRAAFPRESRTMSRKFILKGDTTDHGGVVLDGIANSSFDGRELAYLGSPVFCAACKTQGVIVSDGGERTMTVMGKVVALEHDLCQCLCTPQPKLIPSQATGTLSG</sequence>